<dbReference type="Proteomes" id="UP000051679">
    <property type="component" value="Unassembled WGS sequence"/>
</dbReference>
<name>A0A0R1ZZT0_9LACO</name>
<dbReference type="AlphaFoldDB" id="A0A0R1ZZT0"/>
<proteinExistence type="predicted"/>
<dbReference type="RefSeq" id="WP_056975265.1">
    <property type="nucleotide sequence ID" value="NZ_AYYO01000001.1"/>
</dbReference>
<dbReference type="STRING" id="1291052.FC18_GL001810"/>
<protein>
    <submittedName>
        <fullName evidence="1">Uncharacterized protein</fullName>
    </submittedName>
</protein>
<organism evidence="1 2">
    <name type="scientific">Lacticaseibacillus sharpeae JCM 1186 = DSM 20505</name>
    <dbReference type="NCBI Taxonomy" id="1291052"/>
    <lineage>
        <taxon>Bacteria</taxon>
        <taxon>Bacillati</taxon>
        <taxon>Bacillota</taxon>
        <taxon>Bacilli</taxon>
        <taxon>Lactobacillales</taxon>
        <taxon>Lactobacillaceae</taxon>
        <taxon>Lacticaseibacillus</taxon>
    </lineage>
</organism>
<evidence type="ECO:0000313" key="2">
    <source>
        <dbReference type="Proteomes" id="UP000051679"/>
    </source>
</evidence>
<reference evidence="1 2" key="1">
    <citation type="journal article" date="2015" name="Genome Announc.">
        <title>Expanding the biotechnology potential of lactobacilli through comparative genomics of 213 strains and associated genera.</title>
        <authorList>
            <person name="Sun Z."/>
            <person name="Harris H.M."/>
            <person name="McCann A."/>
            <person name="Guo C."/>
            <person name="Argimon S."/>
            <person name="Zhang W."/>
            <person name="Yang X."/>
            <person name="Jeffery I.B."/>
            <person name="Cooney J.C."/>
            <person name="Kagawa T.F."/>
            <person name="Liu W."/>
            <person name="Song Y."/>
            <person name="Salvetti E."/>
            <person name="Wrobel A."/>
            <person name="Rasinkangas P."/>
            <person name="Parkhill J."/>
            <person name="Rea M.C."/>
            <person name="O'Sullivan O."/>
            <person name="Ritari J."/>
            <person name="Douillard F.P."/>
            <person name="Paul Ross R."/>
            <person name="Yang R."/>
            <person name="Briner A.E."/>
            <person name="Felis G.E."/>
            <person name="de Vos W.M."/>
            <person name="Barrangou R."/>
            <person name="Klaenhammer T.R."/>
            <person name="Caufield P.W."/>
            <person name="Cui Y."/>
            <person name="Zhang H."/>
            <person name="O'Toole P.W."/>
        </authorList>
    </citation>
    <scope>NUCLEOTIDE SEQUENCE [LARGE SCALE GENOMIC DNA]</scope>
    <source>
        <strain evidence="1 2">DSM 20505</strain>
    </source>
</reference>
<sequence length="143" mass="16358">MTTTQPATIKAVDPALFNAFGVYVYNHQRNILGNRRPDTLQNFMHYLISLNRDAVRNMYPNDPTKWLMLDGFDFSITRAFALEVTRHAPHFNRFNAVATLDFIRRHSGPVGKRDNVILDDIGENLLGNNYINDYVLTSISKVA</sequence>
<keyword evidence="2" id="KW-1185">Reference proteome</keyword>
<comment type="caution">
    <text evidence="1">The sequence shown here is derived from an EMBL/GenBank/DDBJ whole genome shotgun (WGS) entry which is preliminary data.</text>
</comment>
<accession>A0A0R1ZZT0</accession>
<dbReference type="EMBL" id="AYYO01000001">
    <property type="protein sequence ID" value="KRM56675.1"/>
    <property type="molecule type" value="Genomic_DNA"/>
</dbReference>
<dbReference type="OrthoDB" id="10006781at2"/>
<evidence type="ECO:0000313" key="1">
    <source>
        <dbReference type="EMBL" id="KRM56675.1"/>
    </source>
</evidence>
<gene>
    <name evidence="1" type="ORF">FC18_GL001810</name>
</gene>
<dbReference type="PATRIC" id="fig|1291052.5.peg.1864"/>